<comment type="subcellular location">
    <subcellularLocation>
        <location evidence="1">Membrane</location>
        <topology evidence="1">Multi-pass membrane protein</topology>
    </subcellularLocation>
</comment>
<dbReference type="OrthoDB" id="9909019at2759"/>
<comment type="catalytic activity">
    <reaction evidence="7">
        <text>L-cysteinyl-[protein] + hexadecanoyl-CoA = S-hexadecanoyl-L-cysteinyl-[protein] + CoA</text>
        <dbReference type="Rhea" id="RHEA:36683"/>
        <dbReference type="Rhea" id="RHEA-COMP:10131"/>
        <dbReference type="Rhea" id="RHEA-COMP:11032"/>
        <dbReference type="ChEBI" id="CHEBI:29950"/>
        <dbReference type="ChEBI" id="CHEBI:57287"/>
        <dbReference type="ChEBI" id="CHEBI:57379"/>
        <dbReference type="ChEBI" id="CHEBI:74151"/>
        <dbReference type="EC" id="2.3.1.225"/>
    </reaction>
</comment>
<comment type="domain">
    <text evidence="7">The DHHC domain is required for palmitoyltransferase activity.</text>
</comment>
<feature type="domain" description="Palmitoyltransferase DHHC" evidence="9">
    <location>
        <begin position="126"/>
        <end position="251"/>
    </location>
</feature>
<organism evidence="10 11">
    <name type="scientific">Cryptosporidium andersoni</name>
    <dbReference type="NCBI Taxonomy" id="117008"/>
    <lineage>
        <taxon>Eukaryota</taxon>
        <taxon>Sar</taxon>
        <taxon>Alveolata</taxon>
        <taxon>Apicomplexa</taxon>
        <taxon>Conoidasida</taxon>
        <taxon>Coccidia</taxon>
        <taxon>Eucoccidiorida</taxon>
        <taxon>Eimeriorina</taxon>
        <taxon>Cryptosporidiidae</taxon>
        <taxon>Cryptosporidium</taxon>
    </lineage>
</organism>
<feature type="transmembrane region" description="Helical" evidence="7">
    <location>
        <begin position="31"/>
        <end position="55"/>
    </location>
</feature>
<reference evidence="10 11" key="1">
    <citation type="submission" date="2016-10" db="EMBL/GenBank/DDBJ databases">
        <title>Reductive evolution of mitochondrial metabolism and differential evolution of invasion-related proteins in Cryptosporidium.</title>
        <authorList>
            <person name="Liu S."/>
            <person name="Roellig D.M."/>
            <person name="Guo Y."/>
            <person name="Li N."/>
            <person name="Frace M.A."/>
            <person name="Tang K."/>
            <person name="Zhang L."/>
            <person name="Feng Y."/>
            <person name="Xiao L."/>
        </authorList>
    </citation>
    <scope>NUCLEOTIDE SEQUENCE [LARGE SCALE GENOMIC DNA]</scope>
    <source>
        <strain evidence="10">30847</strain>
    </source>
</reference>
<keyword evidence="11" id="KW-1185">Reference proteome</keyword>
<evidence type="ECO:0000256" key="5">
    <source>
        <dbReference type="ARBA" id="ARBA00023136"/>
    </source>
</evidence>
<feature type="transmembrane region" description="Helical" evidence="7">
    <location>
        <begin position="211"/>
        <end position="234"/>
    </location>
</feature>
<evidence type="ECO:0000313" key="10">
    <source>
        <dbReference type="EMBL" id="OII71491.1"/>
    </source>
</evidence>
<comment type="caution">
    <text evidence="10">The sequence shown here is derived from an EMBL/GenBank/DDBJ whole genome shotgun (WGS) entry which is preliminary data.</text>
</comment>
<evidence type="ECO:0000256" key="3">
    <source>
        <dbReference type="ARBA" id="ARBA00022692"/>
    </source>
</evidence>
<evidence type="ECO:0000256" key="4">
    <source>
        <dbReference type="ARBA" id="ARBA00022989"/>
    </source>
</evidence>
<dbReference type="AlphaFoldDB" id="A0A1J4MDD3"/>
<feature type="transmembrane region" description="Helical" evidence="7">
    <location>
        <begin position="67"/>
        <end position="88"/>
    </location>
</feature>
<feature type="region of interest" description="Disordered" evidence="8">
    <location>
        <begin position="316"/>
        <end position="344"/>
    </location>
</feature>
<evidence type="ECO:0000256" key="6">
    <source>
        <dbReference type="ARBA" id="ARBA00023315"/>
    </source>
</evidence>
<dbReference type="InterPro" id="IPR039859">
    <property type="entry name" value="PFA4/ZDH16/20/ERF2-like"/>
</dbReference>
<keyword evidence="3 7" id="KW-0812">Transmembrane</keyword>
<dbReference type="RefSeq" id="XP_067066681.1">
    <property type="nucleotide sequence ID" value="XM_067213430.1"/>
</dbReference>
<name>A0A1J4MDD3_9CRYT</name>
<dbReference type="Pfam" id="PF01529">
    <property type="entry name" value="DHHC"/>
    <property type="match status" value="1"/>
</dbReference>
<evidence type="ECO:0000256" key="2">
    <source>
        <dbReference type="ARBA" id="ARBA00022679"/>
    </source>
</evidence>
<dbReference type="EC" id="2.3.1.225" evidence="7"/>
<dbReference type="InterPro" id="IPR001594">
    <property type="entry name" value="Palmitoyltrfase_DHHC"/>
</dbReference>
<evidence type="ECO:0000256" key="8">
    <source>
        <dbReference type="SAM" id="MobiDB-lite"/>
    </source>
</evidence>
<dbReference type="EMBL" id="LRBS01000121">
    <property type="protein sequence ID" value="OII71491.1"/>
    <property type="molecule type" value="Genomic_DNA"/>
</dbReference>
<feature type="transmembrane region" description="Helical" evidence="7">
    <location>
        <begin position="174"/>
        <end position="199"/>
    </location>
</feature>
<keyword evidence="2 7" id="KW-0808">Transferase</keyword>
<proteinExistence type="inferred from homology"/>
<evidence type="ECO:0000256" key="7">
    <source>
        <dbReference type="RuleBase" id="RU079119"/>
    </source>
</evidence>
<keyword evidence="6 7" id="KW-0012">Acyltransferase</keyword>
<evidence type="ECO:0000313" key="11">
    <source>
        <dbReference type="Proteomes" id="UP000186804"/>
    </source>
</evidence>
<protein>
    <recommendedName>
        <fullName evidence="7">Palmitoyltransferase</fullName>
        <ecNumber evidence="7">2.3.1.225</ecNumber>
    </recommendedName>
</protein>
<sequence length="344" mass="39162">MRTSSSNEAPIGERFIVSPRISTQGNKIGRIMLSILPVIYVLIIIFSLYCIYTIYHLVPLILYNPKVGIPEVVIFNTLACMVLICFGLSVATPPGGVPDDPKWKFTSNEINIANSIPYNLKEIKSTGERRYCKWCAKYKPDRTHHCRVCRTCILKMDHHCPWIYNCVGWKNHKYLLLLILYSLLTSLFLTCTLAPTLSHTIKSNIVKFGDIVALLLVEVLAAFLSVLLLCFFIFHMWLVLNGMTTIEFCEKSHSNSTTGQWYKGHYNSFTEVFGENPFLWFLPINNVKGDGTNFDSNEEDVDATSIITSDLIQKNIDKNKPSSSDERSYLLKNQQDPERTSPVL</sequence>
<dbReference type="GeneID" id="92367388"/>
<evidence type="ECO:0000256" key="1">
    <source>
        <dbReference type="ARBA" id="ARBA00004141"/>
    </source>
</evidence>
<accession>A0A1J4MDD3</accession>
<dbReference type="GO" id="GO:0019706">
    <property type="term" value="F:protein-cysteine S-palmitoyltransferase activity"/>
    <property type="evidence" value="ECO:0007669"/>
    <property type="project" value="UniProtKB-EC"/>
</dbReference>
<dbReference type="Proteomes" id="UP000186804">
    <property type="component" value="Unassembled WGS sequence"/>
</dbReference>
<keyword evidence="4 7" id="KW-1133">Transmembrane helix</keyword>
<gene>
    <name evidence="10" type="ORF">cand_032040</name>
</gene>
<evidence type="ECO:0000259" key="9">
    <source>
        <dbReference type="Pfam" id="PF01529"/>
    </source>
</evidence>
<comment type="similarity">
    <text evidence="7">Belongs to the DHHC palmitoyltransferase family.</text>
</comment>
<dbReference type="GO" id="GO:0016020">
    <property type="term" value="C:membrane"/>
    <property type="evidence" value="ECO:0007669"/>
    <property type="project" value="UniProtKB-SubCell"/>
</dbReference>
<dbReference type="PROSITE" id="PS50216">
    <property type="entry name" value="DHHC"/>
    <property type="match status" value="1"/>
</dbReference>
<keyword evidence="5 7" id="KW-0472">Membrane</keyword>
<dbReference type="PANTHER" id="PTHR12246">
    <property type="entry name" value="PALMITOYLTRANSFERASE ZDHHC16"/>
    <property type="match status" value="1"/>
</dbReference>
<dbReference type="VEuPathDB" id="CryptoDB:cand_032040"/>